<sequence length="1108" mass="122298">MPREDSATEARIHKLTACLAPAVTLLEELNDAFGAPCIQPIVKTVQALIAGVQSETVGSLPPSVLDKIAEFTDTLHKIYTFLEIQQDGNKIRQFLRQSEANKLLKDCHTGLDQAIESFKGQTGFTMLNNVIQIQHEAETMHKDLLEIIATLSDGTISDGSSSVFYKKDNGFQLSSNSFSLLPPKPKIFHGRDSELRHIMEVLSKDAPRIAILGGGGMGKTSLAQAALHHTDTCTRFEHRFFVSAESATTAVELAALIGLHLGLEPGKDLTKPMVRYFSRQTGLCLLILDNLETPWEPIQSRGGVENFLSLLADVEHLALMITMRGSERPGQVLWTPPFLHPLQPLSDEASQQVFEEITDDSHVSNERTQLLAFTENMPLAVDLMAHLVDYEGIDNVLTRWKAEKTATLSTGHHRTSNLDASIALSYSSPRITPGARELLRLLSILPDGLSDAEITQSNLPIGNIQACKSVLIATSLAYKDTKSRLRSLVPIREHIQKFSPPSEALVQAIRKSFHHLLTLFQKHNGAYLAVILPQITANLANLEEVLQRGLHPGSPDLPETIQCVLSLNSFFRVTGSGETRLLQTVPIHICDHRMNVLYITECLRHYQVDIGQLIAQGISHLQHLHDPILKARFYTVAGGFFSGSQPNSQRLKFLEKALALLSSIEDNMGKCLALIRMADFKWRIGDFKSSLAISKEVHQLAYQTADLYSVGRAMHLTAISLTSLGDYTGALTQLTGARKLLSLCGLTSGSLCHDIMQVQAEIHLQKSEYAEARSIHIMSLQDNVLDSSSWLNGFTLVNLSMISVLIGATTDTVHHTLDRAQEIFTGMKHQGGIMYCTMISADLNLTEGNEASAKNQFQDLLESAWGTDTEVVSYCLERLADVSRWPIELRQATWPVLYLCHAHISKEKLASYKALLFIGDLFIDVDEVTAESLFIVALEGFTFMDVHRSRAQCMLRLGDLAQKRGEITKAIELWASARPLFERSLQAKDVAAIDMRLMAPKQVHKGSLAQLAVLNAPSTAVNRDEGTSAIEVVSPKVHHGRNVGLVADGLHLHPRAGYDNTNPELGSRWIKTWRGRFTLAFCYAAGALEFGKRRNQGLVAGVSTQKSS</sequence>
<feature type="domain" description="Novel STAND NTPase 1" evidence="1">
    <location>
        <begin position="186"/>
        <end position="325"/>
    </location>
</feature>
<proteinExistence type="predicted"/>
<dbReference type="PANTHER" id="PTHR47691">
    <property type="entry name" value="REGULATOR-RELATED"/>
    <property type="match status" value="1"/>
</dbReference>
<keyword evidence="3" id="KW-1185">Reference proteome</keyword>
<dbReference type="AlphaFoldDB" id="A0AAD7HEB9"/>
<protein>
    <recommendedName>
        <fullName evidence="1">Novel STAND NTPase 1 domain-containing protein</fullName>
    </recommendedName>
</protein>
<dbReference type="Proteomes" id="UP001215598">
    <property type="component" value="Unassembled WGS sequence"/>
</dbReference>
<dbReference type="EMBL" id="JARKIB010000268">
    <property type="protein sequence ID" value="KAJ7718147.1"/>
    <property type="molecule type" value="Genomic_DNA"/>
</dbReference>
<evidence type="ECO:0000259" key="1">
    <source>
        <dbReference type="Pfam" id="PF20703"/>
    </source>
</evidence>
<dbReference type="InterPro" id="IPR049052">
    <property type="entry name" value="nSTAND1"/>
</dbReference>
<dbReference type="InterPro" id="IPR059179">
    <property type="entry name" value="MLKL-like_MCAfunc"/>
</dbReference>
<dbReference type="GO" id="GO:0007166">
    <property type="term" value="P:cell surface receptor signaling pathway"/>
    <property type="evidence" value="ECO:0007669"/>
    <property type="project" value="InterPro"/>
</dbReference>
<evidence type="ECO:0000313" key="2">
    <source>
        <dbReference type="EMBL" id="KAJ7718147.1"/>
    </source>
</evidence>
<dbReference type="Gene3D" id="1.20.930.20">
    <property type="entry name" value="Adaptor protein Cbl, N-terminal domain"/>
    <property type="match status" value="1"/>
</dbReference>
<dbReference type="PANTHER" id="PTHR47691:SF3">
    <property type="entry name" value="HTH-TYPE TRANSCRIPTIONAL REGULATOR RV0890C-RELATED"/>
    <property type="match status" value="1"/>
</dbReference>
<dbReference type="Gene3D" id="1.25.40.10">
    <property type="entry name" value="Tetratricopeptide repeat domain"/>
    <property type="match status" value="1"/>
</dbReference>
<dbReference type="InterPro" id="IPR027417">
    <property type="entry name" value="P-loop_NTPase"/>
</dbReference>
<name>A0AAD7HEB9_9AGAR</name>
<dbReference type="Gene3D" id="3.40.50.300">
    <property type="entry name" value="P-loop containing nucleotide triphosphate hydrolases"/>
    <property type="match status" value="1"/>
</dbReference>
<gene>
    <name evidence="2" type="ORF">B0H16DRAFT_1475719</name>
</gene>
<dbReference type="InterPro" id="IPR011990">
    <property type="entry name" value="TPR-like_helical_dom_sf"/>
</dbReference>
<organism evidence="2 3">
    <name type="scientific">Mycena metata</name>
    <dbReference type="NCBI Taxonomy" id="1033252"/>
    <lineage>
        <taxon>Eukaryota</taxon>
        <taxon>Fungi</taxon>
        <taxon>Dikarya</taxon>
        <taxon>Basidiomycota</taxon>
        <taxon>Agaricomycotina</taxon>
        <taxon>Agaricomycetes</taxon>
        <taxon>Agaricomycetidae</taxon>
        <taxon>Agaricales</taxon>
        <taxon>Marasmiineae</taxon>
        <taxon>Mycenaceae</taxon>
        <taxon>Mycena</taxon>
    </lineage>
</organism>
<dbReference type="CDD" id="cd21037">
    <property type="entry name" value="MLKL_NTD"/>
    <property type="match status" value="1"/>
</dbReference>
<accession>A0AAD7HEB9</accession>
<comment type="caution">
    <text evidence="2">The sequence shown here is derived from an EMBL/GenBank/DDBJ whole genome shotgun (WGS) entry which is preliminary data.</text>
</comment>
<dbReference type="SUPFAM" id="SSF52540">
    <property type="entry name" value="P-loop containing nucleoside triphosphate hydrolases"/>
    <property type="match status" value="1"/>
</dbReference>
<evidence type="ECO:0000313" key="3">
    <source>
        <dbReference type="Proteomes" id="UP001215598"/>
    </source>
</evidence>
<dbReference type="SUPFAM" id="SSF48452">
    <property type="entry name" value="TPR-like"/>
    <property type="match status" value="1"/>
</dbReference>
<reference evidence="2" key="1">
    <citation type="submission" date="2023-03" db="EMBL/GenBank/DDBJ databases">
        <title>Massive genome expansion in bonnet fungi (Mycena s.s.) driven by repeated elements and novel gene families across ecological guilds.</title>
        <authorList>
            <consortium name="Lawrence Berkeley National Laboratory"/>
            <person name="Harder C.B."/>
            <person name="Miyauchi S."/>
            <person name="Viragh M."/>
            <person name="Kuo A."/>
            <person name="Thoen E."/>
            <person name="Andreopoulos B."/>
            <person name="Lu D."/>
            <person name="Skrede I."/>
            <person name="Drula E."/>
            <person name="Henrissat B."/>
            <person name="Morin E."/>
            <person name="Kohler A."/>
            <person name="Barry K."/>
            <person name="LaButti K."/>
            <person name="Morin E."/>
            <person name="Salamov A."/>
            <person name="Lipzen A."/>
            <person name="Mereny Z."/>
            <person name="Hegedus B."/>
            <person name="Baldrian P."/>
            <person name="Stursova M."/>
            <person name="Weitz H."/>
            <person name="Taylor A."/>
            <person name="Grigoriev I.V."/>
            <person name="Nagy L.G."/>
            <person name="Martin F."/>
            <person name="Kauserud H."/>
        </authorList>
    </citation>
    <scope>NUCLEOTIDE SEQUENCE</scope>
    <source>
        <strain evidence="2">CBHHK182m</strain>
    </source>
</reference>
<dbReference type="InterPro" id="IPR036537">
    <property type="entry name" value="Adaptor_Cbl_N_dom_sf"/>
</dbReference>
<dbReference type="Pfam" id="PF20703">
    <property type="entry name" value="nSTAND1"/>
    <property type="match status" value="1"/>
</dbReference>